<protein>
    <submittedName>
        <fullName evidence="2">Uncharacterized protein</fullName>
    </submittedName>
</protein>
<organism evidence="2 3">
    <name type="scientific">Fistulifera solaris</name>
    <name type="common">Oleaginous diatom</name>
    <dbReference type="NCBI Taxonomy" id="1519565"/>
    <lineage>
        <taxon>Eukaryota</taxon>
        <taxon>Sar</taxon>
        <taxon>Stramenopiles</taxon>
        <taxon>Ochrophyta</taxon>
        <taxon>Bacillariophyta</taxon>
        <taxon>Bacillariophyceae</taxon>
        <taxon>Bacillariophycidae</taxon>
        <taxon>Naviculales</taxon>
        <taxon>Naviculaceae</taxon>
        <taxon>Fistulifera</taxon>
    </lineage>
</organism>
<keyword evidence="3" id="KW-1185">Reference proteome</keyword>
<gene>
    <name evidence="2" type="ORF">FisN_17Hh156</name>
</gene>
<dbReference type="Proteomes" id="UP000198406">
    <property type="component" value="Unassembled WGS sequence"/>
</dbReference>
<evidence type="ECO:0000313" key="2">
    <source>
        <dbReference type="EMBL" id="GAX13223.1"/>
    </source>
</evidence>
<sequence>MGVNGLLVVLHLFALTRFIQCFSTTSDLHSIFSPFSLHATREDRSSSIDYDVHLFSLKWSSLDDPINFSKTVRNTWRWKDEVLGDGRDFFVPRPKTLHALQEYIVQRAAAEFNDREADNWLLECVVLSNCARFEIILLTRDKATTLEFLAGCFVAQIQSFTNLRFKQLQTSFDRPGNIDGLAKVKQADRQRVSDLAEERHWNHLKGAEAVCRRLCMIAAGMADRPSRPGRPVPFQPFSSRDAHILLQLKRTLENARSAPRIALLLRYALIAGKTVRNPEKIEELQKLRQYGTGNTKYDSTPPSHVLEHVTQVAIQKGIDPTVEECVNAWVNLSNGKDIASFRNSALKLALNKEEEKWVLKRLHEPTILLREGMTIDEDSFLKDLQSDLVTMFR</sequence>
<dbReference type="EMBL" id="BDSP01000061">
    <property type="protein sequence ID" value="GAX13223.1"/>
    <property type="molecule type" value="Genomic_DNA"/>
</dbReference>
<feature type="signal peptide" evidence="1">
    <location>
        <begin position="1"/>
        <end position="21"/>
    </location>
</feature>
<feature type="chain" id="PRO_5012261250" evidence="1">
    <location>
        <begin position="22"/>
        <end position="393"/>
    </location>
</feature>
<comment type="caution">
    <text evidence="2">The sequence shown here is derived from an EMBL/GenBank/DDBJ whole genome shotgun (WGS) entry which is preliminary data.</text>
</comment>
<keyword evidence="1" id="KW-0732">Signal</keyword>
<dbReference type="OrthoDB" id="46716at2759"/>
<dbReference type="InParanoid" id="A0A1Z5JGU6"/>
<proteinExistence type="predicted"/>
<accession>A0A1Z5JGU6</accession>
<evidence type="ECO:0000313" key="3">
    <source>
        <dbReference type="Proteomes" id="UP000198406"/>
    </source>
</evidence>
<reference evidence="2 3" key="1">
    <citation type="journal article" date="2015" name="Plant Cell">
        <title>Oil accumulation by the oleaginous diatom Fistulifera solaris as revealed by the genome and transcriptome.</title>
        <authorList>
            <person name="Tanaka T."/>
            <person name="Maeda Y."/>
            <person name="Veluchamy A."/>
            <person name="Tanaka M."/>
            <person name="Abida H."/>
            <person name="Marechal E."/>
            <person name="Bowler C."/>
            <person name="Muto M."/>
            <person name="Sunaga Y."/>
            <person name="Tanaka M."/>
            <person name="Yoshino T."/>
            <person name="Taniguchi T."/>
            <person name="Fukuda Y."/>
            <person name="Nemoto M."/>
            <person name="Matsumoto M."/>
            <person name="Wong P.S."/>
            <person name="Aburatani S."/>
            <person name="Fujibuchi W."/>
        </authorList>
    </citation>
    <scope>NUCLEOTIDE SEQUENCE [LARGE SCALE GENOMIC DNA]</scope>
    <source>
        <strain evidence="2 3">JPCC DA0580</strain>
    </source>
</reference>
<evidence type="ECO:0000256" key="1">
    <source>
        <dbReference type="SAM" id="SignalP"/>
    </source>
</evidence>
<dbReference type="AlphaFoldDB" id="A0A1Z5JGU6"/>
<name>A0A1Z5JGU6_FISSO</name>